<dbReference type="HOGENOM" id="CLU_144772_0_0_11"/>
<evidence type="ECO:0008006" key="3">
    <source>
        <dbReference type="Google" id="ProtNLM"/>
    </source>
</evidence>
<dbReference type="OrthoDB" id="4638417at2"/>
<dbReference type="KEGG" id="rha:RHA1_ro09016"/>
<reference evidence="2" key="1">
    <citation type="journal article" date="2006" name="Proc. Natl. Acad. Sci. U.S.A.">
        <title>The complete genome of Rhodococcus sp. RHA1 provides insights into a catabolic powerhouse.</title>
        <authorList>
            <person name="McLeod M.P."/>
            <person name="Warren R.L."/>
            <person name="Hsiao W.W.L."/>
            <person name="Araki N."/>
            <person name="Myhre M."/>
            <person name="Fernandes C."/>
            <person name="Miyazawa D."/>
            <person name="Wong W."/>
            <person name="Lillquist A.L."/>
            <person name="Wang D."/>
            <person name="Dosanjh M."/>
            <person name="Hara H."/>
            <person name="Petrescu A."/>
            <person name="Morin R.D."/>
            <person name="Yang G."/>
            <person name="Stott J.M."/>
            <person name="Schein J.E."/>
            <person name="Shin H."/>
            <person name="Smailus D."/>
            <person name="Siddiqui A.S."/>
            <person name="Marra M.A."/>
            <person name="Jones S.J.M."/>
            <person name="Holt R."/>
            <person name="Brinkman F.S.L."/>
            <person name="Miyauchi K."/>
            <person name="Fukuda M."/>
            <person name="Davies J.E."/>
            <person name="Mohn W.W."/>
            <person name="Eltis L.D."/>
        </authorList>
    </citation>
    <scope>NUCLEOTIDE SEQUENCE [LARGE SCALE GENOMIC DNA]</scope>
    <source>
        <strain evidence="2">RHA1</strain>
    </source>
</reference>
<sequence>MTGQLIYVVDQVVLKPGCAKAFVDAYTHEYSPVARDRGMAFDRMLISPPIWFEDETNTVTATWTVHGQAEWWKAAVKGRHDPGPARWWAKMDPMIVERSRSMAASIDDVDGLCDV</sequence>
<proteinExistence type="predicted"/>
<dbReference type="Proteomes" id="UP000008710">
    <property type="component" value="Plasmid pRHL1"/>
</dbReference>
<dbReference type="AlphaFoldDB" id="Q0RXC6"/>
<dbReference type="PATRIC" id="fig|101510.16.peg.8299"/>
<accession>Q0RXC6</accession>
<keyword evidence="1" id="KW-0614">Plasmid</keyword>
<gene>
    <name evidence="1" type="ordered locus">RHA1_ro09016</name>
</gene>
<organism evidence="1 2">
    <name type="scientific">Rhodococcus jostii (strain RHA1)</name>
    <dbReference type="NCBI Taxonomy" id="101510"/>
    <lineage>
        <taxon>Bacteria</taxon>
        <taxon>Bacillati</taxon>
        <taxon>Actinomycetota</taxon>
        <taxon>Actinomycetes</taxon>
        <taxon>Mycobacteriales</taxon>
        <taxon>Nocardiaceae</taxon>
        <taxon>Rhodococcus</taxon>
    </lineage>
</organism>
<name>Q0RXC6_RHOJR</name>
<evidence type="ECO:0000313" key="2">
    <source>
        <dbReference type="Proteomes" id="UP000008710"/>
    </source>
</evidence>
<evidence type="ECO:0000313" key="1">
    <source>
        <dbReference type="EMBL" id="ABH00060.1"/>
    </source>
</evidence>
<dbReference type="RefSeq" id="WP_011599736.1">
    <property type="nucleotide sequence ID" value="NC_008269.1"/>
</dbReference>
<protein>
    <recommendedName>
        <fullName evidence="3">NIPSNAP domain-containing protein</fullName>
    </recommendedName>
</protein>
<dbReference type="EMBL" id="CP000432">
    <property type="protein sequence ID" value="ABH00060.1"/>
    <property type="molecule type" value="Genomic_DNA"/>
</dbReference>
<geneLocation type="plasmid" evidence="1 2">
    <name>pRHL1</name>
</geneLocation>